<dbReference type="Proteomes" id="UP000254764">
    <property type="component" value="Unassembled WGS sequence"/>
</dbReference>
<name>A0A376AJR2_9HYPH</name>
<sequence length="55" mass="6420">MFVADKLPPFNQARKSRTSRTGLEPPVRARLCECTLRKDFCHDEDCRCPLQSRCH</sequence>
<proteinExistence type="predicted"/>
<dbReference type="EMBL" id="UEYP01000006">
    <property type="protein sequence ID" value="SSC68066.1"/>
    <property type="molecule type" value="Genomic_DNA"/>
</dbReference>
<keyword evidence="3" id="KW-1185">Reference proteome</keyword>
<evidence type="ECO:0000313" key="2">
    <source>
        <dbReference type="EMBL" id="SSC68066.1"/>
    </source>
</evidence>
<feature type="region of interest" description="Disordered" evidence="1">
    <location>
        <begin position="1"/>
        <end position="22"/>
    </location>
</feature>
<dbReference type="AlphaFoldDB" id="A0A376AJR2"/>
<gene>
    <name evidence="2" type="ORF">RHIZ70_3774</name>
</gene>
<reference evidence="3" key="1">
    <citation type="submission" date="2018-07" db="EMBL/GenBank/DDBJ databases">
        <authorList>
            <person name="Peiro R."/>
            <person name="Begona"/>
            <person name="Cbmso G."/>
            <person name="Lopez M."/>
            <person name="Gonzalez S."/>
        </authorList>
    </citation>
    <scope>NUCLEOTIDE SEQUENCE [LARGE SCALE GENOMIC DNA]</scope>
</reference>
<evidence type="ECO:0000313" key="3">
    <source>
        <dbReference type="Proteomes" id="UP000254764"/>
    </source>
</evidence>
<accession>A0A376AJR2</accession>
<organism evidence="2 3">
    <name type="scientific">Ciceribacter selenitireducens ATCC BAA-1503</name>
    <dbReference type="NCBI Taxonomy" id="1336235"/>
    <lineage>
        <taxon>Bacteria</taxon>
        <taxon>Pseudomonadati</taxon>
        <taxon>Pseudomonadota</taxon>
        <taxon>Alphaproteobacteria</taxon>
        <taxon>Hyphomicrobiales</taxon>
        <taxon>Rhizobiaceae</taxon>
        <taxon>Ciceribacter</taxon>
    </lineage>
</organism>
<evidence type="ECO:0000256" key="1">
    <source>
        <dbReference type="SAM" id="MobiDB-lite"/>
    </source>
</evidence>
<protein>
    <submittedName>
        <fullName evidence="2">Uncharacterized protein</fullName>
    </submittedName>
</protein>